<dbReference type="PROSITE" id="PS50937">
    <property type="entry name" value="HTH_MERR_2"/>
    <property type="match status" value="2"/>
</dbReference>
<dbReference type="InterPro" id="IPR047057">
    <property type="entry name" value="MerR_fam"/>
</dbReference>
<keyword evidence="4" id="KW-1185">Reference proteome</keyword>
<dbReference type="GO" id="GO:0003677">
    <property type="term" value="F:DNA binding"/>
    <property type="evidence" value="ECO:0007669"/>
    <property type="project" value="UniProtKB-KW"/>
</dbReference>
<feature type="domain" description="HTH merR-type" evidence="2">
    <location>
        <begin position="125"/>
        <end position="194"/>
    </location>
</feature>
<feature type="domain" description="HTH merR-type" evidence="2">
    <location>
        <begin position="7"/>
        <end position="55"/>
    </location>
</feature>
<dbReference type="SUPFAM" id="SSF46955">
    <property type="entry name" value="Putative DNA-binding domain"/>
    <property type="match status" value="2"/>
</dbReference>
<dbReference type="RefSeq" id="WP_253776727.1">
    <property type="nucleotide sequence ID" value="NZ_JAMTCK010000015.1"/>
</dbReference>
<dbReference type="Pfam" id="PF00376">
    <property type="entry name" value="MerR"/>
    <property type="match status" value="1"/>
</dbReference>
<evidence type="ECO:0000313" key="3">
    <source>
        <dbReference type="EMBL" id="MCP2168663.1"/>
    </source>
</evidence>
<proteinExistence type="predicted"/>
<dbReference type="Pfam" id="PF13411">
    <property type="entry name" value="MerR_1"/>
    <property type="match status" value="1"/>
</dbReference>
<organism evidence="3 4">
    <name type="scientific">Goodfellowiella coeruleoviolacea</name>
    <dbReference type="NCBI Taxonomy" id="334858"/>
    <lineage>
        <taxon>Bacteria</taxon>
        <taxon>Bacillati</taxon>
        <taxon>Actinomycetota</taxon>
        <taxon>Actinomycetes</taxon>
        <taxon>Pseudonocardiales</taxon>
        <taxon>Pseudonocardiaceae</taxon>
        <taxon>Goodfellowiella</taxon>
    </lineage>
</organism>
<dbReference type="AlphaFoldDB" id="A0AAE3GJF3"/>
<comment type="caution">
    <text evidence="3">The sequence shown here is derived from an EMBL/GenBank/DDBJ whole genome shotgun (WGS) entry which is preliminary data.</text>
</comment>
<evidence type="ECO:0000313" key="4">
    <source>
        <dbReference type="Proteomes" id="UP001206128"/>
    </source>
</evidence>
<dbReference type="PROSITE" id="PS00552">
    <property type="entry name" value="HTH_MERR_1"/>
    <property type="match status" value="1"/>
</dbReference>
<dbReference type="Proteomes" id="UP001206128">
    <property type="component" value="Unassembled WGS sequence"/>
</dbReference>
<accession>A0AAE3GJF3</accession>
<dbReference type="PANTHER" id="PTHR30204:SF93">
    <property type="entry name" value="HTH MERR-TYPE DOMAIN-CONTAINING PROTEIN"/>
    <property type="match status" value="1"/>
</dbReference>
<dbReference type="SMART" id="SM00422">
    <property type="entry name" value="HTH_MERR"/>
    <property type="match status" value="2"/>
</dbReference>
<reference evidence="3" key="1">
    <citation type="submission" date="2022-06" db="EMBL/GenBank/DDBJ databases">
        <title>Genomic Encyclopedia of Archaeal and Bacterial Type Strains, Phase II (KMG-II): from individual species to whole genera.</title>
        <authorList>
            <person name="Goeker M."/>
        </authorList>
    </citation>
    <scope>NUCLEOTIDE SEQUENCE</scope>
    <source>
        <strain evidence="3">DSM 43935</strain>
    </source>
</reference>
<name>A0AAE3GJF3_9PSEU</name>
<dbReference type="CDD" id="cd04773">
    <property type="entry name" value="HTH_TioE_rpt2"/>
    <property type="match status" value="1"/>
</dbReference>
<gene>
    <name evidence="3" type="ORF">LX83_005541</name>
</gene>
<dbReference type="InterPro" id="IPR000551">
    <property type="entry name" value="MerR-type_HTH_dom"/>
</dbReference>
<evidence type="ECO:0000259" key="2">
    <source>
        <dbReference type="PROSITE" id="PS50937"/>
    </source>
</evidence>
<sequence>MASRSDRLRPADLAREHGLSAQAIRNYEEAGILPPATRGPQGYRRYTPVHAQALRTFLALRPGHGHQAATEILRAANAADHDAVFRLIDQGHAELLRDRTTLDEVASALEKLASTEPSPAADRAPLTVGALAHQLDVHPATLRKWEEAGVLHPHRDPATGYRHYLPDTVRDARLAHQLRRGGYLLEQIALVIDQVRNAGGVGPLKEELHTWRARLQQRSRAMLDGAAQLSTYLDLTAADGPHRVDSPNRTP</sequence>
<dbReference type="GO" id="GO:0003700">
    <property type="term" value="F:DNA-binding transcription factor activity"/>
    <property type="evidence" value="ECO:0007669"/>
    <property type="project" value="InterPro"/>
</dbReference>
<protein>
    <submittedName>
        <fullName evidence="3">DNA-binding transcriptional regulator, MerR family</fullName>
    </submittedName>
</protein>
<keyword evidence="1 3" id="KW-0238">DNA-binding</keyword>
<dbReference type="PANTHER" id="PTHR30204">
    <property type="entry name" value="REDOX-CYCLING DRUG-SENSING TRANSCRIPTIONAL ACTIVATOR SOXR"/>
    <property type="match status" value="1"/>
</dbReference>
<dbReference type="EMBL" id="JAMTCK010000015">
    <property type="protein sequence ID" value="MCP2168663.1"/>
    <property type="molecule type" value="Genomic_DNA"/>
</dbReference>
<dbReference type="InterPro" id="IPR009061">
    <property type="entry name" value="DNA-bd_dom_put_sf"/>
</dbReference>
<dbReference type="Gene3D" id="1.10.1660.10">
    <property type="match status" value="2"/>
</dbReference>
<evidence type="ECO:0000256" key="1">
    <source>
        <dbReference type="ARBA" id="ARBA00023125"/>
    </source>
</evidence>